<feature type="domain" description="DUF4032" evidence="2">
    <location>
        <begin position="232"/>
        <end position="393"/>
    </location>
</feature>
<keyword evidence="3" id="KW-0418">Kinase</keyword>
<comment type="caution">
    <text evidence="3">The sequence shown here is derived from an EMBL/GenBank/DDBJ whole genome shotgun (WGS) entry which is preliminary data.</text>
</comment>
<evidence type="ECO:0000313" key="3">
    <source>
        <dbReference type="EMBL" id="OKL47923.1"/>
    </source>
</evidence>
<sequence length="447" mass="50790">MPSASLQIRAANVDPALLDLPWELPLADWPSEYLAALPRGISRHVVRFVNLSGRIIAIKEIGESVAHHEYQILRDLNRLDAPCVQPTAVVTGRTDKNGEELNCALITEHLQFSLPYRALFAQYMRPETATRLIDSLAVLLVRLHLLGFYWGDVSLSNTLFRRDAGAFAAYLVDAETGELHHKLTPGQREYDVDLARTNIIGELMDLQAGSFMAEDIDVIEIGNRIAERYDALWAELTAAESFSRDDRWRVTERIKRLNELGFDVGELTMETDISGATMRIQPKVVDAGHYHRQIMRLTGLDVGELQAQRMLNDLETYRWWKGRQDEPIEMVAHAWLAEIYEPVIAAIPRELRSKLEPAQIFHEVLEHRWFMAEQRGHDVPLEEATESYIHEVLEHRPDEAAFLDPYEGEESLNGYATFTDDDDDEVFEPSMIRGGFTPPSAGDSPAF</sequence>
<dbReference type="STRING" id="1921764.BSR28_05995"/>
<name>A0A1Q5PLK1_9ACTO</name>
<reference evidence="3 4" key="1">
    <citation type="submission" date="2016-11" db="EMBL/GenBank/DDBJ databases">
        <title>Actinomyces gypaetusis sp. nov. isolated from the vulture Gypaetus barbatus in Qinghai Tibet Plateau China.</title>
        <authorList>
            <person name="Meng X."/>
        </authorList>
    </citation>
    <scope>NUCLEOTIDE SEQUENCE [LARGE SCALE GENOMIC DNA]</scope>
    <source>
        <strain evidence="3 4">VUL4_2</strain>
    </source>
</reference>
<dbReference type="InterPro" id="IPR025111">
    <property type="entry name" value="DUF4032"/>
</dbReference>
<evidence type="ECO:0000256" key="1">
    <source>
        <dbReference type="SAM" id="MobiDB-lite"/>
    </source>
</evidence>
<dbReference type="SUPFAM" id="SSF56112">
    <property type="entry name" value="Protein kinase-like (PK-like)"/>
    <property type="match status" value="1"/>
</dbReference>
<dbReference type="Pfam" id="PF13224">
    <property type="entry name" value="DUF4032"/>
    <property type="match status" value="1"/>
</dbReference>
<gene>
    <name evidence="3" type="ORF">BSR29_05420</name>
</gene>
<dbReference type="Proteomes" id="UP000186785">
    <property type="component" value="Unassembled WGS sequence"/>
</dbReference>
<dbReference type="EMBL" id="MQSV01000003">
    <property type="protein sequence ID" value="OKL47923.1"/>
    <property type="molecule type" value="Genomic_DNA"/>
</dbReference>
<dbReference type="AlphaFoldDB" id="A0A1Q5PLK1"/>
<dbReference type="GO" id="GO:0016301">
    <property type="term" value="F:kinase activity"/>
    <property type="evidence" value="ECO:0007669"/>
    <property type="project" value="UniProtKB-KW"/>
</dbReference>
<dbReference type="RefSeq" id="WP_073709283.1">
    <property type="nucleotide sequence ID" value="NZ_MQSU01000003.1"/>
</dbReference>
<feature type="region of interest" description="Disordered" evidence="1">
    <location>
        <begin position="423"/>
        <end position="447"/>
    </location>
</feature>
<dbReference type="InterPro" id="IPR011009">
    <property type="entry name" value="Kinase-like_dom_sf"/>
</dbReference>
<protein>
    <submittedName>
        <fullName evidence="3">Lipopolysaccharide kinase</fullName>
    </submittedName>
</protein>
<keyword evidence="3" id="KW-0808">Transferase</keyword>
<organism evidence="3 4">
    <name type="scientific">Boudabousia liubingyangii</name>
    <dbReference type="NCBI Taxonomy" id="1921764"/>
    <lineage>
        <taxon>Bacteria</taxon>
        <taxon>Bacillati</taxon>
        <taxon>Actinomycetota</taxon>
        <taxon>Actinomycetes</taxon>
        <taxon>Actinomycetales</taxon>
        <taxon>Actinomycetaceae</taxon>
        <taxon>Boudabousia</taxon>
    </lineage>
</organism>
<accession>A0A1Q5PLK1</accession>
<keyword evidence="4" id="KW-1185">Reference proteome</keyword>
<evidence type="ECO:0000259" key="2">
    <source>
        <dbReference type="Pfam" id="PF13224"/>
    </source>
</evidence>
<proteinExistence type="predicted"/>
<dbReference type="OrthoDB" id="1550523at2"/>
<evidence type="ECO:0000313" key="4">
    <source>
        <dbReference type="Proteomes" id="UP000186785"/>
    </source>
</evidence>